<reference evidence="1 2" key="1">
    <citation type="journal article" date="2016" name="Nat. Commun.">
        <title>Thousands of microbial genomes shed light on interconnected biogeochemical processes in an aquifer system.</title>
        <authorList>
            <person name="Anantharaman K."/>
            <person name="Brown C.T."/>
            <person name="Hug L.A."/>
            <person name="Sharon I."/>
            <person name="Castelle C.J."/>
            <person name="Probst A.J."/>
            <person name="Thomas B.C."/>
            <person name="Singh A."/>
            <person name="Wilkins M.J."/>
            <person name="Karaoz U."/>
            <person name="Brodie E.L."/>
            <person name="Williams K.H."/>
            <person name="Hubbard S.S."/>
            <person name="Banfield J.F."/>
        </authorList>
    </citation>
    <scope>NUCLEOTIDE SEQUENCE [LARGE SCALE GENOMIC DNA]</scope>
</reference>
<dbReference type="AlphaFoldDB" id="A0A1G2DAS8"/>
<gene>
    <name evidence="1" type="ORF">A3D65_01715</name>
</gene>
<protein>
    <submittedName>
        <fullName evidence="1">Uncharacterized protein</fullName>
    </submittedName>
</protein>
<proteinExistence type="predicted"/>
<dbReference type="STRING" id="1798661.A3D65_01715"/>
<accession>A0A1G2DAS8</accession>
<dbReference type="EMBL" id="MHLL01000003">
    <property type="protein sequence ID" value="OGZ10737.1"/>
    <property type="molecule type" value="Genomic_DNA"/>
</dbReference>
<sequence>MESEKPNLGRPNSELEKAAFKERLKNIDFLGGIKAGEEAVEQQDRETKTRREGAIEVSSVIPQKEVHELKEIYREYREIAKATDYDVLSLRVRLGEDSQEYHQRAKARYIREMEELEALFDSQDIWLAKFTTDYFSHASDEGLKVDEEKDSLYYVTPSGVSVRIKKSEVNEGKSARNDINEKILFMKPDGSYSSIPEMGTFVEEVWTERFEEILREGNPQIFPSLITTYVKQEKTVDFSLPPESRVRLHHGHRVNVIYFLENK</sequence>
<comment type="caution">
    <text evidence="1">The sequence shown here is derived from an EMBL/GenBank/DDBJ whole genome shotgun (WGS) entry which is preliminary data.</text>
</comment>
<evidence type="ECO:0000313" key="2">
    <source>
        <dbReference type="Proteomes" id="UP000177996"/>
    </source>
</evidence>
<organism evidence="1 2">
    <name type="scientific">Candidatus Lloydbacteria bacterium RIFCSPHIGHO2_02_FULL_50_13</name>
    <dbReference type="NCBI Taxonomy" id="1798661"/>
    <lineage>
        <taxon>Bacteria</taxon>
        <taxon>Candidatus Lloydiibacteriota</taxon>
    </lineage>
</organism>
<evidence type="ECO:0000313" key="1">
    <source>
        <dbReference type="EMBL" id="OGZ10737.1"/>
    </source>
</evidence>
<name>A0A1G2DAS8_9BACT</name>
<dbReference type="Proteomes" id="UP000177996">
    <property type="component" value="Unassembled WGS sequence"/>
</dbReference>